<dbReference type="PANTHER" id="PTHR11647">
    <property type="entry name" value="HYDRANTOINASE/DIHYDROPYRIMIDINASE FAMILY MEMBER"/>
    <property type="match status" value="1"/>
</dbReference>
<protein>
    <submittedName>
        <fullName evidence="3">D-aminoacylase</fullName>
        <ecNumber evidence="3">3.5.1.-</ecNumber>
    </submittedName>
</protein>
<dbReference type="RefSeq" id="WP_330974874.1">
    <property type="nucleotide sequence ID" value="NZ_JAZGLY010000004.1"/>
</dbReference>
<keyword evidence="1" id="KW-0732">Signal</keyword>
<reference evidence="3 4" key="1">
    <citation type="submission" date="2024-01" db="EMBL/GenBank/DDBJ databases">
        <title>Niabella digestum sp. nov., isolated from waste digestion system.</title>
        <authorList>
            <person name="Zhang L."/>
        </authorList>
    </citation>
    <scope>NUCLEOTIDE SEQUENCE [LARGE SCALE GENOMIC DNA]</scope>
    <source>
        <strain evidence="3 4">A18</strain>
    </source>
</reference>
<organism evidence="3 4">
    <name type="scientific">Niabella digestorum</name>
    <dbReference type="NCBI Taxonomy" id="3117701"/>
    <lineage>
        <taxon>Bacteria</taxon>
        <taxon>Pseudomonadati</taxon>
        <taxon>Bacteroidota</taxon>
        <taxon>Chitinophagia</taxon>
        <taxon>Chitinophagales</taxon>
        <taxon>Chitinophagaceae</taxon>
        <taxon>Niabella</taxon>
    </lineage>
</organism>
<dbReference type="EMBL" id="JAZGLY010000004">
    <property type="protein sequence ID" value="MEE6187467.1"/>
    <property type="molecule type" value="Genomic_DNA"/>
</dbReference>
<dbReference type="InterPro" id="IPR032466">
    <property type="entry name" value="Metal_Hydrolase"/>
</dbReference>
<keyword evidence="4" id="KW-1185">Reference proteome</keyword>
<dbReference type="Pfam" id="PF07969">
    <property type="entry name" value="Amidohydro_3"/>
    <property type="match status" value="1"/>
</dbReference>
<feature type="signal peptide" evidence="1">
    <location>
        <begin position="1"/>
        <end position="19"/>
    </location>
</feature>
<proteinExistence type="predicted"/>
<comment type="caution">
    <text evidence="3">The sequence shown here is derived from an EMBL/GenBank/DDBJ whole genome shotgun (WGS) entry which is preliminary data.</text>
</comment>
<dbReference type="GO" id="GO:0016787">
    <property type="term" value="F:hydrolase activity"/>
    <property type="evidence" value="ECO:0007669"/>
    <property type="project" value="UniProtKB-KW"/>
</dbReference>
<dbReference type="InterPro" id="IPR013108">
    <property type="entry name" value="Amidohydro_3"/>
</dbReference>
<dbReference type="SUPFAM" id="SSF51556">
    <property type="entry name" value="Metallo-dependent hydrolases"/>
    <property type="match status" value="1"/>
</dbReference>
<dbReference type="CDD" id="cd01297">
    <property type="entry name" value="D-aminoacylase"/>
    <property type="match status" value="1"/>
</dbReference>
<accession>A0ABU7RHM9</accession>
<dbReference type="Gene3D" id="3.20.20.140">
    <property type="entry name" value="Metal-dependent hydrolases"/>
    <property type="match status" value="2"/>
</dbReference>
<dbReference type="PANTHER" id="PTHR11647:SF1">
    <property type="entry name" value="COLLAPSIN RESPONSE MEDIATOR PROTEIN"/>
    <property type="match status" value="1"/>
</dbReference>
<feature type="chain" id="PRO_5045844995" evidence="1">
    <location>
        <begin position="20"/>
        <end position="528"/>
    </location>
</feature>
<evidence type="ECO:0000259" key="2">
    <source>
        <dbReference type="Pfam" id="PF07969"/>
    </source>
</evidence>
<evidence type="ECO:0000313" key="3">
    <source>
        <dbReference type="EMBL" id="MEE6187467.1"/>
    </source>
</evidence>
<dbReference type="EC" id="3.5.1.-" evidence="3"/>
<name>A0ABU7RHM9_9BACT</name>
<sequence>MRYIKITLLFVITSLTTYAQTFCDVLIKNGKIIDGTGNNWFYGDVAIKDGKILDVGRSLQYITDKTIDASGLIVAPGFIDVHTHIEGDDAKNPTADNFIYDGVTTVIAGNCGSSNVQVGKYLNWVDSFKLSINVATLIGHNDVRRAVMGRANRDATPEELKKMEALVEKAMQEGAVGLSTGLIYIPGTYAKTSEILALAKVAAKYNGIYASHIRNEGDRVVDAINEALHIGREAKIPVQISHFKLSGQQNWGRSKETIPLVTKARSEGIEVTIDQYPYTASSTSISTLLPGALLADGQDSIRARLQRPEVRKHATEVMLKNLKKRKLKHFSYAVIAYYKNDTTYNGKSIEEINRMIGRKHKAKEEAQTIMDIAMNGGASAVFHGMSEEDVKRIMQYPFNMFASDASIRLFNVGMPHPRGYGTNARVLGKYVREEKVLTLEEAIRRMTSLPAQKFQLNDRGLIRKGMAADIVIFDEKTVTDKATFQQPHQYSKGFHYVLVNGVITLENEKHTGVRAGKALYGPGKNPVW</sequence>
<evidence type="ECO:0000256" key="1">
    <source>
        <dbReference type="SAM" id="SignalP"/>
    </source>
</evidence>
<gene>
    <name evidence="3" type="ORF">V2H41_09290</name>
</gene>
<keyword evidence="3" id="KW-0378">Hydrolase</keyword>
<dbReference type="InterPro" id="IPR011059">
    <property type="entry name" value="Metal-dep_hydrolase_composite"/>
</dbReference>
<evidence type="ECO:0000313" key="4">
    <source>
        <dbReference type="Proteomes" id="UP001357452"/>
    </source>
</evidence>
<feature type="domain" description="Amidohydrolase 3" evidence="2">
    <location>
        <begin position="65"/>
        <end position="504"/>
    </location>
</feature>
<dbReference type="InterPro" id="IPR050378">
    <property type="entry name" value="Metallo-dep_Hydrolases_sf"/>
</dbReference>
<dbReference type="SUPFAM" id="SSF51338">
    <property type="entry name" value="Composite domain of metallo-dependent hydrolases"/>
    <property type="match status" value="1"/>
</dbReference>
<dbReference type="Proteomes" id="UP001357452">
    <property type="component" value="Unassembled WGS sequence"/>
</dbReference>